<feature type="region of interest" description="Disordered" evidence="1">
    <location>
        <begin position="408"/>
        <end position="460"/>
    </location>
</feature>
<evidence type="ECO:0000313" key="4">
    <source>
        <dbReference type="Proteomes" id="UP000031599"/>
    </source>
</evidence>
<dbReference type="InterPro" id="IPR027417">
    <property type="entry name" value="P-loop_NTPase"/>
</dbReference>
<gene>
    <name evidence="3" type="ORF">DB30_02829</name>
</gene>
<comment type="caution">
    <text evidence="3">The sequence shown here is derived from an EMBL/GenBank/DDBJ whole genome shotgun (WGS) entry which is preliminary data.</text>
</comment>
<proteinExistence type="predicted"/>
<evidence type="ECO:0000256" key="1">
    <source>
        <dbReference type="SAM" id="MobiDB-lite"/>
    </source>
</evidence>
<reference evidence="3 4" key="1">
    <citation type="submission" date="2014-12" db="EMBL/GenBank/DDBJ databases">
        <title>Genome assembly of Enhygromyxa salina DSM 15201.</title>
        <authorList>
            <person name="Sharma G."/>
            <person name="Subramanian S."/>
        </authorList>
    </citation>
    <scope>NUCLEOTIDE SEQUENCE [LARGE SCALE GENOMIC DNA]</scope>
    <source>
        <strain evidence="3 4">DSM 15201</strain>
    </source>
</reference>
<protein>
    <recommendedName>
        <fullName evidence="5">HEAT repeat protein</fullName>
    </recommendedName>
</protein>
<feature type="compositionally biased region" description="Pro residues" evidence="1">
    <location>
        <begin position="409"/>
        <end position="426"/>
    </location>
</feature>
<evidence type="ECO:0000313" key="3">
    <source>
        <dbReference type="EMBL" id="KIG17796.1"/>
    </source>
</evidence>
<sequence>MSVIRRLVVVLVALWIAMIAVPAQAGSGDDARVICSGRGEDLGELSDREERELVDCLLYRLDPASTDAQTQCCEGGDCCVEGSCVRRSCDDVKQALGYLAGVTNVPSQGLDRLVSLRDRRAVTYMSWGWARYFIDALTNLGYHANSPQQPVLADALKIYLDPACVRDSPTSGCSSRPMDSAKRLTKLLASKPFASAQFCEVLVMLLPSGVDNELRRHVIKALLVLEPTGDARDEAIDELLSVFKTAWRNDVALRAQAIHAVAQLRWRGGPTEDRSRRLLLQYMDAGARPRELYRPTVEAVAMGMGRYVSEDVELVAKLVELIDDAELGPLARDALERIPKHEGGRPELVELFAPLLEADASGSETQLRVASWVRRHGDQATVDQLFARLSAAPTTRDALRQRMLELAVPPTPAPKPTPPQVAPNPSDPNAKPADPPHERRRQRARTPDASGDTSTPDDTAGVLATTWRKLSDWWESDHDGWLKSLLILIVPGLAFGLLLRPLLFLHPISVHRLDRWMYQRLAPGGRPAKLRTGQFLRTRYFDHPKVCRLWVARAYAAHEACIRERGGYCDQLPPVFPRLSFSRRKDISIESPAALVAELFETRSSPRRTVIFGNAHTGKSQLARAVARELLTARKVIPIYIDVAAQWFETHPLDRDQLHALVVEHLHEIDTLSAKPPPEFVRALIRDGHVVVLLDGVEQRHQQIEALLGADPEPSTSSALDNHHARPLPSLLIFSRRDFTGPIRVDRRARLDEVALGSWPKFGVDPEAARAQVGDRPVPVGVLASMVENDHAVNWDAYAKALVAPLVDYEQPRAHAALIAVAGYRTIKRPVQTRTALDELAKQHGWRALYEPQWALDHSLFDINGEELVWRLPHFEAYLLTEYLRRELVSEPIDVDVDRIVREWLAAKIPPDPLQRLEAGPLEQPARDRLATWRKQIEDARAKANAKQPADHDAAPPTT</sequence>
<feature type="signal peptide" evidence="2">
    <location>
        <begin position="1"/>
        <end position="25"/>
    </location>
</feature>
<dbReference type="EMBL" id="JMCC02000020">
    <property type="protein sequence ID" value="KIG17796.1"/>
    <property type="molecule type" value="Genomic_DNA"/>
</dbReference>
<dbReference type="SUPFAM" id="SSF52540">
    <property type="entry name" value="P-loop containing nucleoside triphosphate hydrolases"/>
    <property type="match status" value="1"/>
</dbReference>
<dbReference type="Proteomes" id="UP000031599">
    <property type="component" value="Unassembled WGS sequence"/>
</dbReference>
<organism evidence="3 4">
    <name type="scientific">Enhygromyxa salina</name>
    <dbReference type="NCBI Taxonomy" id="215803"/>
    <lineage>
        <taxon>Bacteria</taxon>
        <taxon>Pseudomonadati</taxon>
        <taxon>Myxococcota</taxon>
        <taxon>Polyangia</taxon>
        <taxon>Nannocystales</taxon>
        <taxon>Nannocystaceae</taxon>
        <taxon>Enhygromyxa</taxon>
    </lineage>
</organism>
<accession>A0A0C2D3K2</accession>
<keyword evidence="2" id="KW-0732">Signal</keyword>
<feature type="chain" id="PRO_5002147066" description="HEAT repeat protein" evidence="2">
    <location>
        <begin position="26"/>
        <end position="959"/>
    </location>
</feature>
<feature type="region of interest" description="Disordered" evidence="1">
    <location>
        <begin position="938"/>
        <end position="959"/>
    </location>
</feature>
<name>A0A0C2D3K2_9BACT</name>
<feature type="compositionally biased region" description="Basic and acidic residues" evidence="1">
    <location>
        <begin position="949"/>
        <end position="959"/>
    </location>
</feature>
<evidence type="ECO:0000256" key="2">
    <source>
        <dbReference type="SAM" id="SignalP"/>
    </source>
</evidence>
<evidence type="ECO:0008006" key="5">
    <source>
        <dbReference type="Google" id="ProtNLM"/>
    </source>
</evidence>
<dbReference type="AlphaFoldDB" id="A0A0C2D3K2"/>